<sequence length="301" mass="33605">MSSLNLQSHHFSSQRLSCSIRRLSKRNHELSHSTVFLSKGAFLNPSLDEILSQGKDHQVRIQNQSSSAARGWTDISPDILTDLQEGKAVAMKTSSPQSAAPNTRADLHNRRELIQQRQFLVVAVDPVTSVRLYLSLASRKWFGLALESRAEIEHHKRHSKPLPRVCAESPPSIHHIQPVVIDAPRFTPSPQPIPSLVGGMPVKPRSHSPALPSTAGEGGGEFREVEGVGGWKKMELEWSGRFAARKKKREDERKILENGHERNGVSDEVWKCGSEGCWTHSESIRLFPSSKSMLATLNIWE</sequence>
<keyword evidence="3" id="KW-1185">Reference proteome</keyword>
<evidence type="ECO:0000313" key="2">
    <source>
        <dbReference type="EMBL" id="KAK2959647.1"/>
    </source>
</evidence>
<dbReference type="Proteomes" id="UP001281761">
    <property type="component" value="Unassembled WGS sequence"/>
</dbReference>
<protein>
    <submittedName>
        <fullName evidence="2">Uncharacterized protein</fullName>
    </submittedName>
</protein>
<proteinExistence type="predicted"/>
<reference evidence="2 3" key="1">
    <citation type="journal article" date="2022" name="bioRxiv">
        <title>Genomics of Preaxostyla Flagellates Illuminates Evolutionary Transitions and the Path Towards Mitochondrial Loss.</title>
        <authorList>
            <person name="Novak L.V.F."/>
            <person name="Treitli S.C."/>
            <person name="Pyrih J."/>
            <person name="Halakuc P."/>
            <person name="Pipaliya S.V."/>
            <person name="Vacek V."/>
            <person name="Brzon O."/>
            <person name="Soukal P."/>
            <person name="Eme L."/>
            <person name="Dacks J.B."/>
            <person name="Karnkowska A."/>
            <person name="Elias M."/>
            <person name="Hampl V."/>
        </authorList>
    </citation>
    <scope>NUCLEOTIDE SEQUENCE [LARGE SCALE GENOMIC DNA]</scope>
    <source>
        <strain evidence="2">NAU3</strain>
        <tissue evidence="2">Gut</tissue>
    </source>
</reference>
<organism evidence="2 3">
    <name type="scientific">Blattamonas nauphoetae</name>
    <dbReference type="NCBI Taxonomy" id="2049346"/>
    <lineage>
        <taxon>Eukaryota</taxon>
        <taxon>Metamonada</taxon>
        <taxon>Preaxostyla</taxon>
        <taxon>Oxymonadida</taxon>
        <taxon>Blattamonas</taxon>
    </lineage>
</organism>
<accession>A0ABQ9Y7E7</accession>
<evidence type="ECO:0000313" key="3">
    <source>
        <dbReference type="Proteomes" id="UP001281761"/>
    </source>
</evidence>
<comment type="caution">
    <text evidence="2">The sequence shown here is derived from an EMBL/GenBank/DDBJ whole genome shotgun (WGS) entry which is preliminary data.</text>
</comment>
<dbReference type="EMBL" id="JARBJD010000028">
    <property type="protein sequence ID" value="KAK2959647.1"/>
    <property type="molecule type" value="Genomic_DNA"/>
</dbReference>
<name>A0ABQ9Y7E7_9EUKA</name>
<evidence type="ECO:0000256" key="1">
    <source>
        <dbReference type="SAM" id="MobiDB-lite"/>
    </source>
</evidence>
<feature type="region of interest" description="Disordered" evidence="1">
    <location>
        <begin position="202"/>
        <end position="221"/>
    </location>
</feature>
<gene>
    <name evidence="2" type="ORF">BLNAU_5425</name>
</gene>